<feature type="domain" description="Heterokaryon incompatibility" evidence="1">
    <location>
        <begin position="197"/>
        <end position="352"/>
    </location>
</feature>
<name>A0A8J2NF46_FUSEQ</name>
<comment type="caution">
    <text evidence="2">The sequence shown here is derived from an EMBL/GenBank/DDBJ whole genome shotgun (WGS) entry which is preliminary data.</text>
</comment>
<dbReference type="Pfam" id="PF06985">
    <property type="entry name" value="HET"/>
    <property type="match status" value="1"/>
</dbReference>
<reference evidence="2" key="1">
    <citation type="submission" date="2021-05" db="EMBL/GenBank/DDBJ databases">
        <authorList>
            <person name="Khan N."/>
        </authorList>
    </citation>
    <scope>NUCLEOTIDE SEQUENCE</scope>
</reference>
<gene>
    <name evidence="2" type="ORF">FEQUK3_LOCUS6831</name>
</gene>
<dbReference type="InterPro" id="IPR010730">
    <property type="entry name" value="HET"/>
</dbReference>
<evidence type="ECO:0000259" key="1">
    <source>
        <dbReference type="Pfam" id="PF06985"/>
    </source>
</evidence>
<organism evidence="2 3">
    <name type="scientific">Fusarium equiseti</name>
    <name type="common">Fusarium scirpi</name>
    <dbReference type="NCBI Taxonomy" id="61235"/>
    <lineage>
        <taxon>Eukaryota</taxon>
        <taxon>Fungi</taxon>
        <taxon>Dikarya</taxon>
        <taxon>Ascomycota</taxon>
        <taxon>Pezizomycotina</taxon>
        <taxon>Sordariomycetes</taxon>
        <taxon>Hypocreomycetidae</taxon>
        <taxon>Hypocreales</taxon>
        <taxon>Nectriaceae</taxon>
        <taxon>Fusarium</taxon>
        <taxon>Fusarium incarnatum-equiseti species complex</taxon>
    </lineage>
</organism>
<dbReference type="PANTHER" id="PTHR33112:SF16">
    <property type="entry name" value="HETEROKARYON INCOMPATIBILITY DOMAIN-CONTAINING PROTEIN"/>
    <property type="match status" value="1"/>
</dbReference>
<sequence length="463" mass="53017">MDSSTSHFIYKKALGFGLHSYQWCRDVIVDLTPVAFPDTERDEISYQKACEVEETPPGNKSVLLYYKDKLLQRYNFEEHTIHIAASLCPFFQRLEDISYVDDWPINIDRLSRQYNTRRHDGTLQIMSLTPDFASNGPQIDPCIDNDMTFARARELLGKCLREHEKCKQSGTPPTRVLDVRQDKIKLVDTASLETAMWAALSYCWGGPQKAQTTHLNIQDRYEEIILEDPPLTIRDAIHTCRQMCIPFLWIDSLCIIQTDDNTVEKVGESDKDRELRKMAGIYSGAVLTISASCSSSAEKGFLQDREPWLPGVALPVRVKETYDIGQLVAVQGDFSCELEDEPVDDRAWIFQERTLSNRKLNFRTNSLEWECQAAQDVKSFISHDGKYEFPTLDTNLMYRAYSGWRELVEEYAKRDLTDLRDKPIAIAAVAEDFANGSKYLTASDYIAGLWKPTLLKDLLCILP</sequence>
<evidence type="ECO:0000313" key="2">
    <source>
        <dbReference type="EMBL" id="CAG7561142.1"/>
    </source>
</evidence>
<dbReference type="PANTHER" id="PTHR33112">
    <property type="entry name" value="DOMAIN PROTEIN, PUTATIVE-RELATED"/>
    <property type="match status" value="1"/>
</dbReference>
<dbReference type="AlphaFoldDB" id="A0A8J2NF46"/>
<protein>
    <recommendedName>
        <fullName evidence="1">Heterokaryon incompatibility domain-containing protein</fullName>
    </recommendedName>
</protein>
<dbReference type="EMBL" id="CAJSTJ010000140">
    <property type="protein sequence ID" value="CAG7561142.1"/>
    <property type="molecule type" value="Genomic_DNA"/>
</dbReference>
<proteinExistence type="predicted"/>
<dbReference type="Proteomes" id="UP000693738">
    <property type="component" value="Unassembled WGS sequence"/>
</dbReference>
<accession>A0A8J2NF46</accession>
<evidence type="ECO:0000313" key="3">
    <source>
        <dbReference type="Proteomes" id="UP000693738"/>
    </source>
</evidence>